<feature type="transmembrane region" description="Helical" evidence="2">
    <location>
        <begin position="92"/>
        <end position="112"/>
    </location>
</feature>
<gene>
    <name evidence="4" type="ORF">EIP91_006088</name>
</gene>
<comment type="caution">
    <text evidence="4">The sequence shown here is derived from an EMBL/GenBank/DDBJ whole genome shotgun (WGS) entry which is preliminary data.</text>
</comment>
<evidence type="ECO:0000313" key="4">
    <source>
        <dbReference type="EMBL" id="TCD63025.1"/>
    </source>
</evidence>
<dbReference type="OrthoDB" id="2953893at2759"/>
<proteinExistence type="predicted"/>
<feature type="transmembrane region" description="Helical" evidence="2">
    <location>
        <begin position="54"/>
        <end position="72"/>
    </location>
</feature>
<dbReference type="PANTHER" id="PTHR40465">
    <property type="entry name" value="CHROMOSOME 1, WHOLE GENOME SHOTGUN SEQUENCE"/>
    <property type="match status" value="1"/>
</dbReference>
<dbReference type="EMBL" id="RWJN01000328">
    <property type="protein sequence ID" value="TCD63025.1"/>
    <property type="molecule type" value="Genomic_DNA"/>
</dbReference>
<dbReference type="AlphaFoldDB" id="A0A4R0RC56"/>
<dbReference type="PANTHER" id="PTHR40465:SF1">
    <property type="entry name" value="DUF6534 DOMAIN-CONTAINING PROTEIN"/>
    <property type="match status" value="1"/>
</dbReference>
<dbReference type="STRING" id="92696.A0A4R0RC56"/>
<evidence type="ECO:0000313" key="5">
    <source>
        <dbReference type="Proteomes" id="UP000292702"/>
    </source>
</evidence>
<name>A0A4R0RC56_9APHY</name>
<keyword evidence="5" id="KW-1185">Reference proteome</keyword>
<feature type="region of interest" description="Disordered" evidence="1">
    <location>
        <begin position="329"/>
        <end position="348"/>
    </location>
</feature>
<organism evidence="4 5">
    <name type="scientific">Steccherinum ochraceum</name>
    <dbReference type="NCBI Taxonomy" id="92696"/>
    <lineage>
        <taxon>Eukaryota</taxon>
        <taxon>Fungi</taxon>
        <taxon>Dikarya</taxon>
        <taxon>Basidiomycota</taxon>
        <taxon>Agaricomycotina</taxon>
        <taxon>Agaricomycetes</taxon>
        <taxon>Polyporales</taxon>
        <taxon>Steccherinaceae</taxon>
        <taxon>Steccherinum</taxon>
    </lineage>
</organism>
<dbReference type="Pfam" id="PF20152">
    <property type="entry name" value="DUF6534"/>
    <property type="match status" value="1"/>
</dbReference>
<protein>
    <recommendedName>
        <fullName evidence="3">DUF6534 domain-containing protein</fullName>
    </recommendedName>
</protein>
<accession>A0A4R0RC56</accession>
<feature type="transmembrane region" description="Helical" evidence="2">
    <location>
        <begin position="124"/>
        <end position="143"/>
    </location>
</feature>
<feature type="transmembrane region" description="Helical" evidence="2">
    <location>
        <begin position="163"/>
        <end position="189"/>
    </location>
</feature>
<feature type="transmembrane region" description="Helical" evidence="2">
    <location>
        <begin position="236"/>
        <end position="257"/>
    </location>
</feature>
<keyword evidence="2" id="KW-0812">Transmembrane</keyword>
<evidence type="ECO:0000259" key="3">
    <source>
        <dbReference type="Pfam" id="PF20152"/>
    </source>
</evidence>
<dbReference type="Proteomes" id="UP000292702">
    <property type="component" value="Unassembled WGS sequence"/>
</dbReference>
<feature type="compositionally biased region" description="Polar residues" evidence="1">
    <location>
        <begin position="330"/>
        <end position="348"/>
    </location>
</feature>
<sequence length="348" mass="38400">MSGLPCGAPLPDVTLQLGPMFITISAVWGMLGLLTVQLYIYHLAFPSDRIYTKLLVFGIYLLELTQVILVTYDGSFVFAVQWGDFSRLGQLRLFWFSMPAMTGLVSFPVQLFYAWRLYNLSKNYWVTAIVVLTSVLQGGFTIWDTIAAHASPDLRTVVYTINYITVSLRFAATAACDILITVFTTYYLYRAKQRSSTRRTTITLDRLIKFTAETGLLTAAFAIVEVIIFAASKHTLLYTILLGIVPKMYSNCLLAVLNSRLQVSDGRITTSMGVNVITTVSLDNTHESGAIRAPSTGRSGITISISQVTDAQTTSLPDGSIEMQKLPNWTDGQTEEASVSDKVNGQAF</sequence>
<keyword evidence="2" id="KW-0472">Membrane</keyword>
<evidence type="ECO:0000256" key="2">
    <source>
        <dbReference type="SAM" id="Phobius"/>
    </source>
</evidence>
<reference evidence="4 5" key="1">
    <citation type="submission" date="2018-11" db="EMBL/GenBank/DDBJ databases">
        <title>Genome assembly of Steccherinum ochraceum LE-BIN_3174, the white-rot fungus of the Steccherinaceae family (The Residual Polyporoid clade, Polyporales, Basidiomycota).</title>
        <authorList>
            <person name="Fedorova T.V."/>
            <person name="Glazunova O.A."/>
            <person name="Landesman E.O."/>
            <person name="Moiseenko K.V."/>
            <person name="Psurtseva N.V."/>
            <person name="Savinova O.S."/>
            <person name="Shakhova N.V."/>
            <person name="Tyazhelova T.V."/>
            <person name="Vasina D.V."/>
        </authorList>
    </citation>
    <scope>NUCLEOTIDE SEQUENCE [LARGE SCALE GENOMIC DNA]</scope>
    <source>
        <strain evidence="4 5">LE-BIN_3174</strain>
    </source>
</reference>
<dbReference type="InterPro" id="IPR045339">
    <property type="entry name" value="DUF6534"/>
</dbReference>
<feature type="domain" description="DUF6534" evidence="3">
    <location>
        <begin position="173"/>
        <end position="260"/>
    </location>
</feature>
<evidence type="ECO:0000256" key="1">
    <source>
        <dbReference type="SAM" id="MobiDB-lite"/>
    </source>
</evidence>
<feature type="transmembrane region" description="Helical" evidence="2">
    <location>
        <begin position="210"/>
        <end position="230"/>
    </location>
</feature>
<feature type="transmembrane region" description="Helical" evidence="2">
    <location>
        <begin position="20"/>
        <end position="42"/>
    </location>
</feature>
<keyword evidence="2" id="KW-1133">Transmembrane helix</keyword>